<evidence type="ECO:0000313" key="2">
    <source>
        <dbReference type="EMBL" id="KAK4280854.1"/>
    </source>
</evidence>
<keyword evidence="1" id="KW-0732">Signal</keyword>
<keyword evidence="3" id="KW-1185">Reference proteome</keyword>
<accession>A0AAE1N0R2</accession>
<feature type="chain" id="PRO_5041994825" description="DUF538 family protein" evidence="1">
    <location>
        <begin position="21"/>
        <end position="158"/>
    </location>
</feature>
<protein>
    <recommendedName>
        <fullName evidence="4">DUF538 family protein</fullName>
    </recommendedName>
</protein>
<dbReference type="SUPFAM" id="SSF141562">
    <property type="entry name" value="At5g01610-like"/>
    <property type="match status" value="1"/>
</dbReference>
<sequence>MNLKILSLSLFLLLLVSSSSQNPDPETSISSQSPSPAHTELVNYGLPVGLLPAATVLRYSVDQASGDFSVELGDMCKITLPPDNYVATYSKRITGKIVKGKIEKLDGIRVRALFRWWSITGIRSTGDDIVFEVGMVTAKYPAKNFGKSPPCEGQRSSS</sequence>
<dbReference type="Pfam" id="PF04398">
    <property type="entry name" value="DUF538"/>
    <property type="match status" value="1"/>
</dbReference>
<comment type="caution">
    <text evidence="2">The sequence shown here is derived from an EMBL/GenBank/DDBJ whole genome shotgun (WGS) entry which is preliminary data.</text>
</comment>
<dbReference type="Proteomes" id="UP001293593">
    <property type="component" value="Unassembled WGS sequence"/>
</dbReference>
<dbReference type="InterPro" id="IPR036758">
    <property type="entry name" value="At5g01610-like"/>
</dbReference>
<dbReference type="AlphaFoldDB" id="A0AAE1N0R2"/>
<dbReference type="EMBL" id="JAWXYG010000002">
    <property type="protein sequence ID" value="KAK4280854.1"/>
    <property type="molecule type" value="Genomic_DNA"/>
</dbReference>
<name>A0AAE1N0R2_9FABA</name>
<organism evidence="2 3">
    <name type="scientific">Acacia crassicarpa</name>
    <name type="common">northern wattle</name>
    <dbReference type="NCBI Taxonomy" id="499986"/>
    <lineage>
        <taxon>Eukaryota</taxon>
        <taxon>Viridiplantae</taxon>
        <taxon>Streptophyta</taxon>
        <taxon>Embryophyta</taxon>
        <taxon>Tracheophyta</taxon>
        <taxon>Spermatophyta</taxon>
        <taxon>Magnoliopsida</taxon>
        <taxon>eudicotyledons</taxon>
        <taxon>Gunneridae</taxon>
        <taxon>Pentapetalae</taxon>
        <taxon>rosids</taxon>
        <taxon>fabids</taxon>
        <taxon>Fabales</taxon>
        <taxon>Fabaceae</taxon>
        <taxon>Caesalpinioideae</taxon>
        <taxon>mimosoid clade</taxon>
        <taxon>Acacieae</taxon>
        <taxon>Acacia</taxon>
    </lineage>
</organism>
<dbReference type="PANTHER" id="PTHR31676:SF172">
    <property type="entry name" value="OS01G0595400 PROTEIN"/>
    <property type="match status" value="1"/>
</dbReference>
<proteinExistence type="predicted"/>
<dbReference type="InterPro" id="IPR007493">
    <property type="entry name" value="DUF538"/>
</dbReference>
<dbReference type="Gene3D" id="2.30.240.10">
    <property type="entry name" value="At5g01610-like"/>
    <property type="match status" value="1"/>
</dbReference>
<dbReference type="PANTHER" id="PTHR31676">
    <property type="entry name" value="T31J12.3 PROTEIN-RELATED"/>
    <property type="match status" value="1"/>
</dbReference>
<gene>
    <name evidence="2" type="ORF">QN277_012421</name>
</gene>
<evidence type="ECO:0000256" key="1">
    <source>
        <dbReference type="SAM" id="SignalP"/>
    </source>
</evidence>
<evidence type="ECO:0008006" key="4">
    <source>
        <dbReference type="Google" id="ProtNLM"/>
    </source>
</evidence>
<reference evidence="2" key="1">
    <citation type="submission" date="2023-10" db="EMBL/GenBank/DDBJ databases">
        <title>Chromosome-level genome of the transformable northern wattle, Acacia crassicarpa.</title>
        <authorList>
            <person name="Massaro I."/>
            <person name="Sinha N.R."/>
            <person name="Poethig S."/>
            <person name="Leichty A.R."/>
        </authorList>
    </citation>
    <scope>NUCLEOTIDE SEQUENCE</scope>
    <source>
        <strain evidence="2">Acra3RX</strain>
        <tissue evidence="2">Leaf</tissue>
    </source>
</reference>
<evidence type="ECO:0000313" key="3">
    <source>
        <dbReference type="Proteomes" id="UP001293593"/>
    </source>
</evidence>
<feature type="signal peptide" evidence="1">
    <location>
        <begin position="1"/>
        <end position="20"/>
    </location>
</feature>